<organism evidence="2 3">
    <name type="scientific">Candidatus Magnetobacterium bavaricum</name>
    <dbReference type="NCBI Taxonomy" id="29290"/>
    <lineage>
        <taxon>Bacteria</taxon>
        <taxon>Pseudomonadati</taxon>
        <taxon>Nitrospirota</taxon>
        <taxon>Thermodesulfovibrionia</taxon>
        <taxon>Thermodesulfovibrionales</taxon>
        <taxon>Candidatus Magnetobacteriaceae</taxon>
        <taxon>Candidatus Magnetobacterium</taxon>
    </lineage>
</organism>
<gene>
    <name evidence="2" type="ORF">MBAV_004903</name>
</gene>
<feature type="region of interest" description="Disordered" evidence="1">
    <location>
        <begin position="17"/>
        <end position="36"/>
    </location>
</feature>
<dbReference type="EMBL" id="LACI01002121">
    <property type="protein sequence ID" value="KJU82910.1"/>
    <property type="molecule type" value="Genomic_DNA"/>
</dbReference>
<evidence type="ECO:0000256" key="1">
    <source>
        <dbReference type="SAM" id="MobiDB-lite"/>
    </source>
</evidence>
<dbReference type="Proteomes" id="UP000033423">
    <property type="component" value="Unassembled WGS sequence"/>
</dbReference>
<proteinExistence type="predicted"/>
<evidence type="ECO:0000313" key="3">
    <source>
        <dbReference type="Proteomes" id="UP000033423"/>
    </source>
</evidence>
<name>A0A0F3GLW8_9BACT</name>
<protein>
    <submittedName>
        <fullName evidence="2">Uncharacterized protein</fullName>
    </submittedName>
</protein>
<accession>A0A0F3GLW8</accession>
<sequence length="102" mass="10730">MHKKVVGGFVKERMVASPPTPYKKGGSAPSLTSPARGPVPLTPFILTHQKFMHPCSLGGGSEGGQSPPFFLCIANDTNALYEVVKGSVTLYVSGVGCDPLRK</sequence>
<keyword evidence="3" id="KW-1185">Reference proteome</keyword>
<evidence type="ECO:0000313" key="2">
    <source>
        <dbReference type="EMBL" id="KJU82910.1"/>
    </source>
</evidence>
<dbReference type="AlphaFoldDB" id="A0A0F3GLW8"/>
<reference evidence="2 3" key="1">
    <citation type="submission" date="2015-02" db="EMBL/GenBank/DDBJ databases">
        <title>Single-cell genomics of uncultivated deep-branching MTB reveals a conserved set of magnetosome genes.</title>
        <authorList>
            <person name="Kolinko S."/>
            <person name="Richter M."/>
            <person name="Glockner F.O."/>
            <person name="Brachmann A."/>
            <person name="Schuler D."/>
        </authorList>
    </citation>
    <scope>NUCLEOTIDE SEQUENCE [LARGE SCALE GENOMIC DNA]</scope>
    <source>
        <strain evidence="2">TM-1</strain>
    </source>
</reference>
<comment type="caution">
    <text evidence="2">The sequence shown here is derived from an EMBL/GenBank/DDBJ whole genome shotgun (WGS) entry which is preliminary data.</text>
</comment>